<dbReference type="PANTHER" id="PTHR22844">
    <property type="entry name" value="F-BOX AND WD40 DOMAIN PROTEIN"/>
    <property type="match status" value="1"/>
</dbReference>
<dbReference type="PaxDb" id="4081-Solyc05g006340.2.1"/>
<accession>A0A3Q7GDN5</accession>
<dbReference type="PRINTS" id="PR00320">
    <property type="entry name" value="GPROTEINBRPT"/>
</dbReference>
<dbReference type="SMR" id="A0A3Q7GDN5"/>
<dbReference type="Pfam" id="PF00400">
    <property type="entry name" value="WD40"/>
    <property type="match status" value="5"/>
</dbReference>
<dbReference type="Gene3D" id="2.130.10.10">
    <property type="entry name" value="YVTN repeat-like/Quinoprotein amine dehydrogenase"/>
    <property type="match status" value="2"/>
</dbReference>
<feature type="repeat" description="WD" evidence="3">
    <location>
        <begin position="275"/>
        <end position="316"/>
    </location>
</feature>
<evidence type="ECO:0000256" key="1">
    <source>
        <dbReference type="ARBA" id="ARBA00022574"/>
    </source>
</evidence>
<dbReference type="PROSITE" id="PS50082">
    <property type="entry name" value="WD_REPEATS_2"/>
    <property type="match status" value="4"/>
</dbReference>
<name>A0A3Q7GDN5_SOLLC</name>
<keyword evidence="1 3" id="KW-0853">WD repeat</keyword>
<gene>
    <name evidence="4" type="primary">LOC101267889</name>
</gene>
<dbReference type="Proteomes" id="UP000004994">
    <property type="component" value="Chromosome 5"/>
</dbReference>
<organism evidence="4">
    <name type="scientific">Solanum lycopersicum</name>
    <name type="common">Tomato</name>
    <name type="synonym">Lycopersicon esculentum</name>
    <dbReference type="NCBI Taxonomy" id="4081"/>
    <lineage>
        <taxon>Eukaryota</taxon>
        <taxon>Viridiplantae</taxon>
        <taxon>Streptophyta</taxon>
        <taxon>Embryophyta</taxon>
        <taxon>Tracheophyta</taxon>
        <taxon>Spermatophyta</taxon>
        <taxon>Magnoliopsida</taxon>
        <taxon>eudicotyledons</taxon>
        <taxon>Gunneridae</taxon>
        <taxon>Pentapetalae</taxon>
        <taxon>asterids</taxon>
        <taxon>lamiids</taxon>
        <taxon>Solanales</taxon>
        <taxon>Solanaceae</taxon>
        <taxon>Solanoideae</taxon>
        <taxon>Solaneae</taxon>
        <taxon>Solanum</taxon>
        <taxon>Solanum subgen. Lycopersicon</taxon>
    </lineage>
</organism>
<dbReference type="InParanoid" id="A0A3Q7GDN5"/>
<dbReference type="GeneID" id="101267889"/>
<evidence type="ECO:0000256" key="2">
    <source>
        <dbReference type="ARBA" id="ARBA00022737"/>
    </source>
</evidence>
<dbReference type="RefSeq" id="XP_004238721.1">
    <property type="nucleotide sequence ID" value="XM_004238673.5"/>
</dbReference>
<evidence type="ECO:0000256" key="3">
    <source>
        <dbReference type="PROSITE-ProRule" id="PRU00221"/>
    </source>
</evidence>
<evidence type="ECO:0000313" key="5">
    <source>
        <dbReference type="Proteomes" id="UP000004994"/>
    </source>
</evidence>
<feature type="repeat" description="WD" evidence="3">
    <location>
        <begin position="229"/>
        <end position="269"/>
    </location>
</feature>
<evidence type="ECO:0000313" key="4">
    <source>
        <dbReference type="EnsemblPlants" id="Solyc05g006340.3.1"/>
    </source>
</evidence>
<dbReference type="AlphaFoldDB" id="A0A3Q7GDN5"/>
<dbReference type="InterPro" id="IPR015943">
    <property type="entry name" value="WD40/YVTN_repeat-like_dom_sf"/>
</dbReference>
<dbReference type="PROSITE" id="PS50294">
    <property type="entry name" value="WD_REPEATS_REGION"/>
    <property type="match status" value="4"/>
</dbReference>
<reference evidence="4" key="2">
    <citation type="submission" date="2019-01" db="UniProtKB">
        <authorList>
            <consortium name="EnsemblPlants"/>
        </authorList>
    </citation>
    <scope>IDENTIFICATION</scope>
    <source>
        <strain evidence="4">cv. Heinz 1706</strain>
    </source>
</reference>
<dbReference type="OrthoDB" id="674604at2759"/>
<dbReference type="STRING" id="4081.A0A3Q7GDN5"/>
<dbReference type="InterPro" id="IPR020472">
    <property type="entry name" value="WD40_PAC1"/>
</dbReference>
<proteinExistence type="predicted"/>
<dbReference type="OMA" id="RCCACHV"/>
<dbReference type="SUPFAM" id="SSF50978">
    <property type="entry name" value="WD40 repeat-like"/>
    <property type="match status" value="1"/>
</dbReference>
<dbReference type="InterPro" id="IPR001680">
    <property type="entry name" value="WD40_rpt"/>
</dbReference>
<keyword evidence="2" id="KW-0677">Repeat</keyword>
<feature type="repeat" description="WD" evidence="3">
    <location>
        <begin position="321"/>
        <end position="350"/>
    </location>
</feature>
<protein>
    <submittedName>
        <fullName evidence="4">Uncharacterized protein</fullName>
    </submittedName>
</protein>
<dbReference type="InterPro" id="IPR045182">
    <property type="entry name" value="JINGUBANG-like"/>
</dbReference>
<reference evidence="4" key="1">
    <citation type="journal article" date="2012" name="Nature">
        <title>The tomato genome sequence provides insights into fleshy fruit evolution.</title>
        <authorList>
            <consortium name="Tomato Genome Consortium"/>
        </authorList>
    </citation>
    <scope>NUCLEOTIDE SEQUENCE [LARGE SCALE GENOMIC DNA]</scope>
    <source>
        <strain evidence="4">cv. Heinz 1706</strain>
    </source>
</reference>
<feature type="repeat" description="WD" evidence="3">
    <location>
        <begin position="186"/>
        <end position="227"/>
    </location>
</feature>
<dbReference type="EnsemblPlants" id="Solyc05g006340.3.1">
    <property type="protein sequence ID" value="Solyc05g006340.3.1"/>
    <property type="gene ID" value="Solyc05g006340.3"/>
</dbReference>
<dbReference type="SMART" id="SM00320">
    <property type="entry name" value="WD40"/>
    <property type="match status" value="7"/>
</dbReference>
<dbReference type="CDD" id="cd00200">
    <property type="entry name" value="WD40"/>
    <property type="match status" value="1"/>
</dbReference>
<dbReference type="PANTHER" id="PTHR22844:SF373">
    <property type="entry name" value="F-BOX AND WD40 DOMAIN PROTEIN"/>
    <property type="match status" value="1"/>
</dbReference>
<dbReference type="InterPro" id="IPR036322">
    <property type="entry name" value="WD40_repeat_dom_sf"/>
</dbReference>
<dbReference type="KEGG" id="sly:101267889"/>
<keyword evidence="5" id="KW-1185">Reference proteome</keyword>
<dbReference type="Gramene" id="Solyc05g006340.3.1">
    <property type="protein sequence ID" value="Solyc05g006340.3.1"/>
    <property type="gene ID" value="Solyc05g006340.3"/>
</dbReference>
<sequence length="415" mass="45659">MGKIPCPLPSPSKQNSTNSDEFHQIYSDSSLALSRSSSCLYSQPSLPSIPSLTPLSTHSELLSNTFCASTFTGLSSSVFCLSLAGKHLYTGTSNGEILLRNQEKNHSVVVAQKQSKSSVKSIVIFGDKLFTAHQDHKIRVWKIDNHDHNQSNYKCIATLPTLNDRCMRLFSAKNYVEIRRHKKCTWVHHVDTVSALAISSDNTLLYSASWDRTFKIWRILDFKCLESVWNAHDDAINAIALSKNGYVYTGSADMKIKIWKKERGEKSVHTLISTLEKHKSSVNALALSTDGSILYSGACDRSIIVWEKDSGGDKMVVSGALRGHTKAILCLSVVDDLVCSGSADKTVRIWMKGIGKSYSCLAVLEGHNGPVKCLTASSDNSNSNSNSDDFGCGNSYVVYSGSLDCDIKVWKIWVP</sequence>